<comment type="caution">
    <text evidence="6">The sequence shown here is derived from an EMBL/GenBank/DDBJ whole genome shotgun (WGS) entry which is preliminary data.</text>
</comment>
<protein>
    <recommendedName>
        <fullName evidence="5">PARP catalytic domain-containing protein</fullName>
    </recommendedName>
</protein>
<proteinExistence type="predicted"/>
<dbReference type="AlphaFoldDB" id="A0A9P4V6C3"/>
<keyword evidence="3" id="KW-0548">Nucleotidyltransferase</keyword>
<dbReference type="OrthoDB" id="109543at2759"/>
<evidence type="ECO:0000256" key="2">
    <source>
        <dbReference type="ARBA" id="ARBA00022679"/>
    </source>
</evidence>
<dbReference type="GO" id="GO:0016779">
    <property type="term" value="F:nucleotidyltransferase activity"/>
    <property type="evidence" value="ECO:0007669"/>
    <property type="project" value="UniProtKB-KW"/>
</dbReference>
<dbReference type="InterPro" id="IPR012317">
    <property type="entry name" value="Poly(ADP-ribose)pol_cat_dom"/>
</dbReference>
<sequence length="386" mass="41781">MALSFCTSRFSTAKASSKDSRQDSAISIQITPLSAAEQDGCATARIELPSPSPPARISPSHRLVKRCHVERHQKTLHELVGSACQTTCSMILRRSILSSGSNLLFTDPAAVDLLLLCVNSARNERGYGKRRLLSLNLLPGCPLSNDKIREVCDGLPELCTFALVPRTAGSTGGTANAVPKKALAVLADNHRTLLKWLLKSSFAHLASLTPISHLSLCFPSLTSVGIGVFVVTRQPPNKESLFKRHSRHVAPFTVFHGTHPSRLPLILSQGLKNMSGTRYMSNGRAMGQGIYLASDAATSLCYSYGAGGWRNSQWRIDGAENCNVKVLLGCELVGEERGKRTYVVPDEGRVVVRFVFVVPGGGAAEPGYQIQGELEEACRVLREMRG</sequence>
<organism evidence="6 7">
    <name type="scientific">Polyplosphaeria fusca</name>
    <dbReference type="NCBI Taxonomy" id="682080"/>
    <lineage>
        <taxon>Eukaryota</taxon>
        <taxon>Fungi</taxon>
        <taxon>Dikarya</taxon>
        <taxon>Ascomycota</taxon>
        <taxon>Pezizomycotina</taxon>
        <taxon>Dothideomycetes</taxon>
        <taxon>Pleosporomycetidae</taxon>
        <taxon>Pleosporales</taxon>
        <taxon>Tetraplosphaeriaceae</taxon>
        <taxon>Polyplosphaeria</taxon>
    </lineage>
</organism>
<keyword evidence="2" id="KW-0808">Transferase</keyword>
<dbReference type="Pfam" id="PF00644">
    <property type="entry name" value="PARP"/>
    <property type="match status" value="1"/>
</dbReference>
<evidence type="ECO:0000256" key="3">
    <source>
        <dbReference type="ARBA" id="ARBA00022695"/>
    </source>
</evidence>
<evidence type="ECO:0000256" key="1">
    <source>
        <dbReference type="ARBA" id="ARBA00022676"/>
    </source>
</evidence>
<dbReference type="Proteomes" id="UP000799444">
    <property type="component" value="Unassembled WGS sequence"/>
</dbReference>
<evidence type="ECO:0000313" key="6">
    <source>
        <dbReference type="EMBL" id="KAF2738361.1"/>
    </source>
</evidence>
<dbReference type="Gene3D" id="3.90.228.10">
    <property type="match status" value="1"/>
</dbReference>
<dbReference type="InterPro" id="IPR051838">
    <property type="entry name" value="ARTD_PARP"/>
</dbReference>
<evidence type="ECO:0000256" key="4">
    <source>
        <dbReference type="ARBA" id="ARBA00023027"/>
    </source>
</evidence>
<dbReference type="PANTHER" id="PTHR21328">
    <property type="entry name" value="POLY ADP-RIBOSE POLYMERASE FAMILY, MEMBER PARP"/>
    <property type="match status" value="1"/>
</dbReference>
<keyword evidence="4" id="KW-0520">NAD</keyword>
<keyword evidence="7" id="KW-1185">Reference proteome</keyword>
<name>A0A9P4V6C3_9PLEO</name>
<dbReference type="EMBL" id="ML996109">
    <property type="protein sequence ID" value="KAF2738361.1"/>
    <property type="molecule type" value="Genomic_DNA"/>
</dbReference>
<keyword evidence="1" id="KW-0328">Glycosyltransferase</keyword>
<accession>A0A9P4V6C3</accession>
<evidence type="ECO:0000259" key="5">
    <source>
        <dbReference type="Pfam" id="PF00644"/>
    </source>
</evidence>
<dbReference type="GO" id="GO:0003950">
    <property type="term" value="F:NAD+ poly-ADP-ribosyltransferase activity"/>
    <property type="evidence" value="ECO:0007669"/>
    <property type="project" value="InterPro"/>
</dbReference>
<gene>
    <name evidence="6" type="ORF">EJ04DRAFT_560671</name>
</gene>
<reference evidence="6" key="1">
    <citation type="journal article" date="2020" name="Stud. Mycol.">
        <title>101 Dothideomycetes genomes: a test case for predicting lifestyles and emergence of pathogens.</title>
        <authorList>
            <person name="Haridas S."/>
            <person name="Albert R."/>
            <person name="Binder M."/>
            <person name="Bloem J."/>
            <person name="Labutti K."/>
            <person name="Salamov A."/>
            <person name="Andreopoulos B."/>
            <person name="Baker S."/>
            <person name="Barry K."/>
            <person name="Bills G."/>
            <person name="Bluhm B."/>
            <person name="Cannon C."/>
            <person name="Castanera R."/>
            <person name="Culley D."/>
            <person name="Daum C."/>
            <person name="Ezra D."/>
            <person name="Gonzalez J."/>
            <person name="Henrissat B."/>
            <person name="Kuo A."/>
            <person name="Liang C."/>
            <person name="Lipzen A."/>
            <person name="Lutzoni F."/>
            <person name="Magnuson J."/>
            <person name="Mondo S."/>
            <person name="Nolan M."/>
            <person name="Ohm R."/>
            <person name="Pangilinan J."/>
            <person name="Park H.-J."/>
            <person name="Ramirez L."/>
            <person name="Alfaro M."/>
            <person name="Sun H."/>
            <person name="Tritt A."/>
            <person name="Yoshinaga Y."/>
            <person name="Zwiers L.-H."/>
            <person name="Turgeon B."/>
            <person name="Goodwin S."/>
            <person name="Spatafora J."/>
            <person name="Crous P."/>
            <person name="Grigoriev I."/>
        </authorList>
    </citation>
    <scope>NUCLEOTIDE SEQUENCE</scope>
    <source>
        <strain evidence="6">CBS 125425</strain>
    </source>
</reference>
<dbReference type="SUPFAM" id="SSF56399">
    <property type="entry name" value="ADP-ribosylation"/>
    <property type="match status" value="1"/>
</dbReference>
<evidence type="ECO:0000313" key="7">
    <source>
        <dbReference type="Proteomes" id="UP000799444"/>
    </source>
</evidence>
<feature type="domain" description="PARP catalytic" evidence="5">
    <location>
        <begin position="234"/>
        <end position="306"/>
    </location>
</feature>